<gene>
    <name evidence="1" type="ORF">BCV71DRAFT_283053</name>
</gene>
<evidence type="ECO:0000313" key="2">
    <source>
        <dbReference type="Proteomes" id="UP000242381"/>
    </source>
</evidence>
<dbReference type="EMBL" id="KV921307">
    <property type="protein sequence ID" value="ORE19627.1"/>
    <property type="molecule type" value="Genomic_DNA"/>
</dbReference>
<name>A0A1X0S5P4_RHIZD</name>
<sequence length="217" mass="24687">MAENSTATKGLNRPMEKQPLYTVIRYTSSTEMSTNFNSTSISITADLVCPTVPDYEESVQTITIKSDKFEKCNLQFIGKPILEALPVHTTFYLCDHAGAYKKKAKNSTNNDQGSSSNELEAFYLGRSCSLHVDRLVYLLSQVVALDYWQGTIKAAHDFGGFRLTANEEKKRRAVYCIDYDFACSMVEQLEENVYQCRSFTEDILFYEMDTKEGFLKN</sequence>
<reference evidence="1 2" key="1">
    <citation type="journal article" date="2016" name="Proc. Natl. Acad. Sci. U.S.A.">
        <title>Lipid metabolic changes in an early divergent fungus govern the establishment of a mutualistic symbiosis with endobacteria.</title>
        <authorList>
            <person name="Lastovetsky O.A."/>
            <person name="Gaspar M.L."/>
            <person name="Mondo S.J."/>
            <person name="LaButti K.M."/>
            <person name="Sandor L."/>
            <person name="Grigoriev I.V."/>
            <person name="Henry S.A."/>
            <person name="Pawlowska T.E."/>
        </authorList>
    </citation>
    <scope>NUCLEOTIDE SEQUENCE [LARGE SCALE GENOMIC DNA]</scope>
    <source>
        <strain evidence="1 2">ATCC 11559</strain>
    </source>
</reference>
<protein>
    <submittedName>
        <fullName evidence="1">Uncharacterized protein</fullName>
    </submittedName>
</protein>
<proteinExistence type="predicted"/>
<organism evidence="1 2">
    <name type="scientific">Rhizopus microsporus</name>
    <dbReference type="NCBI Taxonomy" id="58291"/>
    <lineage>
        <taxon>Eukaryota</taxon>
        <taxon>Fungi</taxon>
        <taxon>Fungi incertae sedis</taxon>
        <taxon>Mucoromycota</taxon>
        <taxon>Mucoromycotina</taxon>
        <taxon>Mucoromycetes</taxon>
        <taxon>Mucorales</taxon>
        <taxon>Mucorineae</taxon>
        <taxon>Rhizopodaceae</taxon>
        <taxon>Rhizopus</taxon>
    </lineage>
</organism>
<evidence type="ECO:0000313" key="1">
    <source>
        <dbReference type="EMBL" id="ORE19627.1"/>
    </source>
</evidence>
<accession>A0A1X0S5P4</accession>
<dbReference type="AlphaFoldDB" id="A0A1X0S5P4"/>
<dbReference type="VEuPathDB" id="FungiDB:BCV72DRAFT_261837"/>
<dbReference type="Proteomes" id="UP000242381">
    <property type="component" value="Unassembled WGS sequence"/>
</dbReference>